<reference evidence="18 19" key="1">
    <citation type="submission" date="2018-01" db="EMBL/GenBank/DDBJ databases">
        <title>Whole genome analyses suggest that Burkholderia sensu lato contains two further novel genera in the rhizoxinica-symbiotica group Mycetohabitans gen. nov., and Trinickia gen. nov.: implications for the evolution of diazotrophy and nodulation in the Burkholderiaceae.</title>
        <authorList>
            <person name="Estrada-de los Santos P."/>
            <person name="Palmer M."/>
            <person name="Chavez-Ramirez B."/>
            <person name="Beukes C."/>
            <person name="Steenkamp E.T."/>
            <person name="Hirsch A.M."/>
            <person name="Manyaka P."/>
            <person name="Maluk M."/>
            <person name="Lafos M."/>
            <person name="Crook M."/>
            <person name="Gross E."/>
            <person name="Simon M.F."/>
            <person name="Bueno dos Reis Junior F."/>
            <person name="Poole P.S."/>
            <person name="Venter S.N."/>
            <person name="James E.K."/>
        </authorList>
    </citation>
    <scope>NUCLEOTIDE SEQUENCE [LARGE SCALE GENOMIC DNA]</scope>
    <source>
        <strain evidence="18 19">JPY 581</strain>
    </source>
</reference>
<dbReference type="Pfam" id="PF02563">
    <property type="entry name" value="Poly_export"/>
    <property type="match status" value="1"/>
</dbReference>
<evidence type="ECO:0000256" key="6">
    <source>
        <dbReference type="ARBA" id="ARBA00022692"/>
    </source>
</evidence>
<dbReference type="EMBL" id="PNYC01000005">
    <property type="protein sequence ID" value="PMS37168.1"/>
    <property type="molecule type" value="Genomic_DNA"/>
</dbReference>
<evidence type="ECO:0000256" key="7">
    <source>
        <dbReference type="ARBA" id="ARBA00022729"/>
    </source>
</evidence>
<dbReference type="OrthoDB" id="9815244at2"/>
<evidence type="ECO:0000256" key="9">
    <source>
        <dbReference type="ARBA" id="ARBA00023065"/>
    </source>
</evidence>
<evidence type="ECO:0000256" key="5">
    <source>
        <dbReference type="ARBA" id="ARBA00022597"/>
    </source>
</evidence>
<evidence type="ECO:0000313" key="18">
    <source>
        <dbReference type="EMBL" id="PMS37168.1"/>
    </source>
</evidence>
<comment type="subcellular location">
    <subcellularLocation>
        <location evidence="1">Cell outer membrane</location>
        <topology evidence="1">Multi-pass membrane protein</topology>
    </subcellularLocation>
</comment>
<dbReference type="Gene3D" id="3.10.560.10">
    <property type="entry name" value="Outer membrane lipoprotein wza domain like"/>
    <property type="match status" value="2"/>
</dbReference>
<sequence>MRMPDNPTLPLSSGNAQTSPVNLPVTIEDITIDLIKELKAGRKDGESDLISSLIGPAHPYVLGPGDVLQITVWDHPELAAALGTMQQTNARPSDPAQGFVIDEKGNLQFPYAGTFHVAGLTVEQAQQRLLELLSMPGRFVKPQVTVRVESYRSNQVYVDGEVRTPGAVQINDVPMTVYEAINRAGGFTANADESQVKLVRDGMSYPLDLAGMIARGQNPAGIMLKKGDLLRVSTRADNGAYVLGEVNRPTTAVPTINGELTLGEAISQAGSINPASADAAQIFVIRGSLGGKPEVYHLNARSPVAMVLANQFTLRPKDIVYVDGNGLVRFNRFLSLLLPAIDAGLTGAILTK</sequence>
<keyword evidence="8" id="KW-0625">Polysaccharide transport</keyword>
<keyword evidence="13" id="KW-0998">Cell outer membrane</keyword>
<dbReference type="PANTHER" id="PTHR33619:SF3">
    <property type="entry name" value="POLYSACCHARIDE EXPORT PROTEIN GFCE-RELATED"/>
    <property type="match status" value="1"/>
</dbReference>
<evidence type="ECO:0000256" key="8">
    <source>
        <dbReference type="ARBA" id="ARBA00023047"/>
    </source>
</evidence>
<dbReference type="GO" id="GO:0006811">
    <property type="term" value="P:monoatomic ion transport"/>
    <property type="evidence" value="ECO:0007669"/>
    <property type="project" value="UniProtKB-KW"/>
</dbReference>
<dbReference type="STRING" id="863227.GCA_000373005_01942"/>
<dbReference type="GO" id="GO:0009279">
    <property type="term" value="C:cell outer membrane"/>
    <property type="evidence" value="ECO:0007669"/>
    <property type="project" value="UniProtKB-SubCell"/>
</dbReference>
<keyword evidence="10" id="KW-0626">Porin</keyword>
<feature type="region of interest" description="Disordered" evidence="15">
    <location>
        <begin position="1"/>
        <end position="20"/>
    </location>
</feature>
<evidence type="ECO:0000313" key="19">
    <source>
        <dbReference type="Proteomes" id="UP000235777"/>
    </source>
</evidence>
<dbReference type="InterPro" id="IPR049712">
    <property type="entry name" value="Poly_export"/>
</dbReference>
<protein>
    <submittedName>
        <fullName evidence="18">Sugar ABC transporter substrate-binding protein</fullName>
    </submittedName>
</protein>
<keyword evidence="6" id="KW-0812">Transmembrane</keyword>
<dbReference type="GO" id="GO:0015288">
    <property type="term" value="F:porin activity"/>
    <property type="evidence" value="ECO:0007669"/>
    <property type="project" value="UniProtKB-KW"/>
</dbReference>
<evidence type="ECO:0000256" key="11">
    <source>
        <dbReference type="ARBA" id="ARBA00023136"/>
    </source>
</evidence>
<keyword evidence="12" id="KW-0564">Palmitate</keyword>
<keyword evidence="4" id="KW-1134">Transmembrane beta strand</keyword>
<comment type="similarity">
    <text evidence="2">Belongs to the BexD/CtrA/VexA family.</text>
</comment>
<evidence type="ECO:0000256" key="10">
    <source>
        <dbReference type="ARBA" id="ARBA00023114"/>
    </source>
</evidence>
<evidence type="ECO:0000256" key="2">
    <source>
        <dbReference type="ARBA" id="ARBA00009450"/>
    </source>
</evidence>
<dbReference type="InterPro" id="IPR054765">
    <property type="entry name" value="SLBB_dom"/>
</dbReference>
<feature type="compositionally biased region" description="Polar residues" evidence="15">
    <location>
        <begin position="9"/>
        <end position="20"/>
    </location>
</feature>
<dbReference type="GO" id="GO:0046930">
    <property type="term" value="C:pore complex"/>
    <property type="evidence" value="ECO:0007669"/>
    <property type="project" value="UniProtKB-KW"/>
</dbReference>
<evidence type="ECO:0000256" key="13">
    <source>
        <dbReference type="ARBA" id="ARBA00023237"/>
    </source>
</evidence>
<keyword evidence="11" id="KW-0472">Membrane</keyword>
<evidence type="ECO:0000256" key="12">
    <source>
        <dbReference type="ARBA" id="ARBA00023139"/>
    </source>
</evidence>
<evidence type="ECO:0000259" key="16">
    <source>
        <dbReference type="Pfam" id="PF02563"/>
    </source>
</evidence>
<evidence type="ECO:0000256" key="14">
    <source>
        <dbReference type="ARBA" id="ARBA00023288"/>
    </source>
</evidence>
<organism evidence="18 19">
    <name type="scientific">Trinickia symbiotica</name>
    <dbReference type="NCBI Taxonomy" id="863227"/>
    <lineage>
        <taxon>Bacteria</taxon>
        <taxon>Pseudomonadati</taxon>
        <taxon>Pseudomonadota</taxon>
        <taxon>Betaproteobacteria</taxon>
        <taxon>Burkholderiales</taxon>
        <taxon>Burkholderiaceae</taxon>
        <taxon>Trinickia</taxon>
    </lineage>
</organism>
<dbReference type="GO" id="GO:0015159">
    <property type="term" value="F:polysaccharide transmembrane transporter activity"/>
    <property type="evidence" value="ECO:0007669"/>
    <property type="project" value="InterPro"/>
</dbReference>
<comment type="caution">
    <text evidence="18">The sequence shown here is derived from an EMBL/GenBank/DDBJ whole genome shotgun (WGS) entry which is preliminary data.</text>
</comment>
<keyword evidence="5" id="KW-0762">Sugar transport</keyword>
<keyword evidence="9" id="KW-0406">Ion transport</keyword>
<dbReference type="AlphaFoldDB" id="A0A2N7X5X6"/>
<feature type="domain" description="Polysaccharide export protein N-terminal" evidence="16">
    <location>
        <begin position="57"/>
        <end position="148"/>
    </location>
</feature>
<dbReference type="Pfam" id="PF22461">
    <property type="entry name" value="SLBB_2"/>
    <property type="match status" value="2"/>
</dbReference>
<feature type="domain" description="SLBB" evidence="17">
    <location>
        <begin position="240"/>
        <end position="322"/>
    </location>
</feature>
<evidence type="ECO:0000256" key="1">
    <source>
        <dbReference type="ARBA" id="ARBA00004571"/>
    </source>
</evidence>
<dbReference type="InterPro" id="IPR003715">
    <property type="entry name" value="Poly_export_N"/>
</dbReference>
<gene>
    <name evidence="18" type="ORF">C0Z20_10030</name>
</gene>
<name>A0A2N7X5X6_9BURK</name>
<evidence type="ECO:0000256" key="15">
    <source>
        <dbReference type="SAM" id="MobiDB-lite"/>
    </source>
</evidence>
<dbReference type="PANTHER" id="PTHR33619">
    <property type="entry name" value="POLYSACCHARIDE EXPORT PROTEIN GFCE-RELATED"/>
    <property type="match status" value="1"/>
</dbReference>
<dbReference type="Gene3D" id="3.30.1950.10">
    <property type="entry name" value="wza like domain"/>
    <property type="match status" value="1"/>
</dbReference>
<accession>A0A2N7X5X6</accession>
<keyword evidence="14" id="KW-0449">Lipoprotein</keyword>
<keyword evidence="19" id="KW-1185">Reference proteome</keyword>
<feature type="domain" description="SLBB" evidence="17">
    <location>
        <begin position="155"/>
        <end position="232"/>
    </location>
</feature>
<keyword evidence="3" id="KW-0813">Transport</keyword>
<evidence type="ECO:0000256" key="4">
    <source>
        <dbReference type="ARBA" id="ARBA00022452"/>
    </source>
</evidence>
<evidence type="ECO:0000259" key="17">
    <source>
        <dbReference type="Pfam" id="PF22461"/>
    </source>
</evidence>
<evidence type="ECO:0000256" key="3">
    <source>
        <dbReference type="ARBA" id="ARBA00022448"/>
    </source>
</evidence>
<dbReference type="Proteomes" id="UP000235777">
    <property type="component" value="Unassembled WGS sequence"/>
</dbReference>
<keyword evidence="7" id="KW-0732">Signal</keyword>
<proteinExistence type="inferred from homology"/>